<feature type="compositionally biased region" description="Polar residues" evidence="1">
    <location>
        <begin position="1"/>
        <end position="14"/>
    </location>
</feature>
<dbReference type="EMBL" id="UYYB01018748">
    <property type="protein sequence ID" value="VDM71087.1"/>
    <property type="molecule type" value="Genomic_DNA"/>
</dbReference>
<dbReference type="OrthoDB" id="5815649at2759"/>
<evidence type="ECO:0000313" key="3">
    <source>
        <dbReference type="Proteomes" id="UP000270094"/>
    </source>
</evidence>
<dbReference type="AlphaFoldDB" id="A0A3P7J3Y8"/>
<accession>A0A3P7J3Y8</accession>
<feature type="region of interest" description="Disordered" evidence="1">
    <location>
        <begin position="1"/>
        <end position="26"/>
    </location>
</feature>
<keyword evidence="3" id="KW-1185">Reference proteome</keyword>
<evidence type="ECO:0000256" key="1">
    <source>
        <dbReference type="SAM" id="MobiDB-lite"/>
    </source>
</evidence>
<sequence length="48" mass="5643">MNQLNSQLVTSNESGPRKRRRRNSIPASWMTLARDRNGWKQCFGLHDE</sequence>
<proteinExistence type="predicted"/>
<evidence type="ECO:0000313" key="2">
    <source>
        <dbReference type="EMBL" id="VDM71087.1"/>
    </source>
</evidence>
<protein>
    <submittedName>
        <fullName evidence="2">Uncharacterized protein</fullName>
    </submittedName>
</protein>
<organism evidence="2 3">
    <name type="scientific">Strongylus vulgaris</name>
    <name type="common">Blood worm</name>
    <dbReference type="NCBI Taxonomy" id="40348"/>
    <lineage>
        <taxon>Eukaryota</taxon>
        <taxon>Metazoa</taxon>
        <taxon>Ecdysozoa</taxon>
        <taxon>Nematoda</taxon>
        <taxon>Chromadorea</taxon>
        <taxon>Rhabditida</taxon>
        <taxon>Rhabditina</taxon>
        <taxon>Rhabditomorpha</taxon>
        <taxon>Strongyloidea</taxon>
        <taxon>Strongylidae</taxon>
        <taxon>Strongylus</taxon>
    </lineage>
</organism>
<reference evidence="2 3" key="1">
    <citation type="submission" date="2018-11" db="EMBL/GenBank/DDBJ databases">
        <authorList>
            <consortium name="Pathogen Informatics"/>
        </authorList>
    </citation>
    <scope>NUCLEOTIDE SEQUENCE [LARGE SCALE GENOMIC DNA]</scope>
</reference>
<name>A0A3P7J3Y8_STRVU</name>
<dbReference type="Proteomes" id="UP000270094">
    <property type="component" value="Unassembled WGS sequence"/>
</dbReference>
<gene>
    <name evidence="2" type="ORF">SVUK_LOCUS6085</name>
</gene>